<organism evidence="1 2">
    <name type="scientific">Cephalotrichum gorgonifer</name>
    <dbReference type="NCBI Taxonomy" id="2041049"/>
    <lineage>
        <taxon>Eukaryota</taxon>
        <taxon>Fungi</taxon>
        <taxon>Dikarya</taxon>
        <taxon>Ascomycota</taxon>
        <taxon>Pezizomycotina</taxon>
        <taxon>Sordariomycetes</taxon>
        <taxon>Hypocreomycetidae</taxon>
        <taxon>Microascales</taxon>
        <taxon>Microascaceae</taxon>
        <taxon>Cephalotrichum</taxon>
    </lineage>
</organism>
<proteinExistence type="predicted"/>
<evidence type="ECO:0000313" key="2">
    <source>
        <dbReference type="Proteomes" id="UP001187682"/>
    </source>
</evidence>
<accession>A0AAE8MUH7</accession>
<comment type="caution">
    <text evidence="1">The sequence shown here is derived from an EMBL/GenBank/DDBJ whole genome shotgun (WGS) entry which is preliminary data.</text>
</comment>
<dbReference type="AlphaFoldDB" id="A0AAE8MUH7"/>
<gene>
    <name evidence="1" type="ORF">DNG_03232</name>
</gene>
<reference evidence="1" key="1">
    <citation type="submission" date="2018-03" db="EMBL/GenBank/DDBJ databases">
        <authorList>
            <person name="Guldener U."/>
        </authorList>
    </citation>
    <scope>NUCLEOTIDE SEQUENCE</scope>
</reference>
<keyword evidence="2" id="KW-1185">Reference proteome</keyword>
<protein>
    <submittedName>
        <fullName evidence="1">Uncharacterized protein</fullName>
    </submittedName>
</protein>
<evidence type="ECO:0000313" key="1">
    <source>
        <dbReference type="EMBL" id="SPO00483.1"/>
    </source>
</evidence>
<dbReference type="Proteomes" id="UP001187682">
    <property type="component" value="Unassembled WGS sequence"/>
</dbReference>
<dbReference type="EMBL" id="ONZQ02000004">
    <property type="protein sequence ID" value="SPO00483.1"/>
    <property type="molecule type" value="Genomic_DNA"/>
</dbReference>
<sequence>MSTTTFQTVHKADGDREKWEEAAKLFSENYGVWGPGSGREGKRVKLGKQRLVEQYLPGERSTYTSVLVNGKLAGQAFASRWEYDGKTLREDEDEIFGIMSSHPAACLAAANAYSKSIEKIDLPFIKEHARAVMDASPVEYIREAAPMGTAFDEDDPSGLVSGADSEFYVDHTEPLKALEAVRQECWPLGDLPDGYEFLLLLHPRPRRSRSGPARKTPSVA</sequence>
<name>A0AAE8MUH7_9PEZI</name>